<evidence type="ECO:0000313" key="9">
    <source>
        <dbReference type="Proteomes" id="UP000015241"/>
    </source>
</evidence>
<dbReference type="SUPFAM" id="SSF54373">
    <property type="entry name" value="FAD-linked reductases, C-terminal domain"/>
    <property type="match status" value="1"/>
</dbReference>
<dbReference type="InterPro" id="IPR036188">
    <property type="entry name" value="FAD/NAD-bd_sf"/>
</dbReference>
<dbReference type="Proteomes" id="UP000015241">
    <property type="component" value="Unassembled WGS sequence"/>
</dbReference>
<sequence>MPHPEMGKSLAAGERSGDHEEYDVVIVGGGTAGCVLASRLSENPKMRVLLLEAGESSLANLTSRIPAMFTQFFHTKYDYDVHTVPQEHAYNKRKFWPRGKMLGGCSSMNAMIVHHCAPSDYDLWAKMQKGRPGGSNWTYENFLPYLRKFENYHPSKEHSLVDVSQHGQKGPMVVGHYGNFSGSAKRFIEACVNVGIPYTPDFNTPRGTLGITSVCTVTLHVAMTFMDSRGRRVTTESAYLTPDVLKRANLTVATGVQVTRVIFDQQQGKAPRAVGVHFKDTKGSMYKVTAKHEVVLSAGAVHTPQILMLSGVGPASHLASLSIPVVVDLPGVGSHLMDHLLVDYHFRDKTKSVLAGLSHDPRRHGQFDLSATFTRLGLLAQWALTARGPLTTNAAESMGFVRSSDATLMARVGVTVPTPDSIEDTTTGPGAPDLELVLTPMAWLDHTCGAYPPGYHFGLHTVLLRPTGTGTVRLHSTDPSDPPAVDPQYLSSKHDVAVLVRGARVLGAIMRTKPLSDMLDPTGLIDTADGLLNHDLASKSDAELEALIRDRVETIYHPTSTARMAPREDGGVVDPFLKVYGIDGLRVVDASVFPTIVSGHPCAPTIAVAEKASDLMKGSFRD</sequence>
<dbReference type="AlphaFoldDB" id="S8FWL6"/>
<dbReference type="OrthoDB" id="269227at2759"/>
<protein>
    <recommendedName>
        <fullName evidence="7">Glucose-methanol-choline oxidoreductase N-terminal domain-containing protein</fullName>
    </recommendedName>
</protein>
<evidence type="ECO:0000256" key="6">
    <source>
        <dbReference type="PIRSR" id="PIRSR000137-2"/>
    </source>
</evidence>
<evidence type="ECO:0000259" key="7">
    <source>
        <dbReference type="PROSITE" id="PS00624"/>
    </source>
</evidence>
<dbReference type="InterPro" id="IPR012132">
    <property type="entry name" value="GMC_OxRdtase"/>
</dbReference>
<feature type="active site" description="Proton donor" evidence="5">
    <location>
        <position position="557"/>
    </location>
</feature>
<reference evidence="8 9" key="1">
    <citation type="journal article" date="2012" name="Science">
        <title>The Paleozoic origin of enzymatic lignin decomposition reconstructed from 31 fungal genomes.</title>
        <authorList>
            <person name="Floudas D."/>
            <person name="Binder M."/>
            <person name="Riley R."/>
            <person name="Barry K."/>
            <person name="Blanchette R.A."/>
            <person name="Henrissat B."/>
            <person name="Martinez A.T."/>
            <person name="Otillar R."/>
            <person name="Spatafora J.W."/>
            <person name="Yadav J.S."/>
            <person name="Aerts A."/>
            <person name="Benoit I."/>
            <person name="Boyd A."/>
            <person name="Carlson A."/>
            <person name="Copeland A."/>
            <person name="Coutinho P.M."/>
            <person name="de Vries R.P."/>
            <person name="Ferreira P."/>
            <person name="Findley K."/>
            <person name="Foster B."/>
            <person name="Gaskell J."/>
            <person name="Glotzer D."/>
            <person name="Gorecki P."/>
            <person name="Heitman J."/>
            <person name="Hesse C."/>
            <person name="Hori C."/>
            <person name="Igarashi K."/>
            <person name="Jurgens J.A."/>
            <person name="Kallen N."/>
            <person name="Kersten P."/>
            <person name="Kohler A."/>
            <person name="Kuees U."/>
            <person name="Kumar T.K.A."/>
            <person name="Kuo A."/>
            <person name="LaButti K."/>
            <person name="Larrondo L.F."/>
            <person name="Lindquist E."/>
            <person name="Ling A."/>
            <person name="Lombard V."/>
            <person name="Lucas S."/>
            <person name="Lundell T."/>
            <person name="Martin R."/>
            <person name="McLaughlin D.J."/>
            <person name="Morgenstern I."/>
            <person name="Morin E."/>
            <person name="Murat C."/>
            <person name="Nagy L.G."/>
            <person name="Nolan M."/>
            <person name="Ohm R.A."/>
            <person name="Patyshakuliyeva A."/>
            <person name="Rokas A."/>
            <person name="Ruiz-Duenas F.J."/>
            <person name="Sabat G."/>
            <person name="Salamov A."/>
            <person name="Samejima M."/>
            <person name="Schmutz J."/>
            <person name="Slot J.C."/>
            <person name="St John F."/>
            <person name="Stenlid J."/>
            <person name="Sun H."/>
            <person name="Sun S."/>
            <person name="Syed K."/>
            <person name="Tsang A."/>
            <person name="Wiebenga A."/>
            <person name="Young D."/>
            <person name="Pisabarro A."/>
            <person name="Eastwood D.C."/>
            <person name="Martin F."/>
            <person name="Cullen D."/>
            <person name="Grigoriev I.V."/>
            <person name="Hibbett D.S."/>
        </authorList>
    </citation>
    <scope>NUCLEOTIDE SEQUENCE</scope>
    <source>
        <strain evidence="9">FP-58527</strain>
    </source>
</reference>
<feature type="domain" description="Glucose-methanol-choline oxidoreductase N-terminal" evidence="7">
    <location>
        <begin position="299"/>
        <end position="313"/>
    </location>
</feature>
<dbReference type="PROSITE" id="PS00624">
    <property type="entry name" value="GMC_OXRED_2"/>
    <property type="match status" value="1"/>
</dbReference>
<dbReference type="InterPro" id="IPR007867">
    <property type="entry name" value="GMC_OxRtase_C"/>
</dbReference>
<dbReference type="EMBL" id="KE504123">
    <property type="protein sequence ID" value="EPT05516.1"/>
    <property type="molecule type" value="Genomic_DNA"/>
</dbReference>
<evidence type="ECO:0000256" key="1">
    <source>
        <dbReference type="ARBA" id="ARBA00001974"/>
    </source>
</evidence>
<dbReference type="eggNOG" id="KOG1238">
    <property type="taxonomic scope" value="Eukaryota"/>
</dbReference>
<proteinExistence type="inferred from homology"/>
<dbReference type="GO" id="GO:0050660">
    <property type="term" value="F:flavin adenine dinucleotide binding"/>
    <property type="evidence" value="ECO:0007669"/>
    <property type="project" value="InterPro"/>
</dbReference>
<evidence type="ECO:0000313" key="8">
    <source>
        <dbReference type="EMBL" id="EPT05516.1"/>
    </source>
</evidence>
<dbReference type="PIRSF" id="PIRSF000137">
    <property type="entry name" value="Alcohol_oxidase"/>
    <property type="match status" value="1"/>
</dbReference>
<dbReference type="InParanoid" id="S8FWL6"/>
<dbReference type="Pfam" id="PF00732">
    <property type="entry name" value="GMC_oxred_N"/>
    <property type="match status" value="1"/>
</dbReference>
<evidence type="ECO:0000256" key="5">
    <source>
        <dbReference type="PIRSR" id="PIRSR000137-1"/>
    </source>
</evidence>
<evidence type="ECO:0000256" key="4">
    <source>
        <dbReference type="ARBA" id="ARBA00022827"/>
    </source>
</evidence>
<comment type="similarity">
    <text evidence="2">Belongs to the GMC oxidoreductase family.</text>
</comment>
<dbReference type="PANTHER" id="PTHR11552:SF147">
    <property type="entry name" value="CHOLINE DEHYDROGENASE, MITOCHONDRIAL"/>
    <property type="match status" value="1"/>
</dbReference>
<comment type="cofactor">
    <cofactor evidence="1 6">
        <name>FAD</name>
        <dbReference type="ChEBI" id="CHEBI:57692"/>
    </cofactor>
</comment>
<feature type="active site" description="Proton acceptor" evidence="5">
    <location>
        <position position="600"/>
    </location>
</feature>
<name>S8FWL6_FOMSC</name>
<dbReference type="Gene3D" id="3.50.50.60">
    <property type="entry name" value="FAD/NAD(P)-binding domain"/>
    <property type="match status" value="1"/>
</dbReference>
<dbReference type="SUPFAM" id="SSF51905">
    <property type="entry name" value="FAD/NAD(P)-binding domain"/>
    <property type="match status" value="1"/>
</dbReference>
<evidence type="ECO:0000256" key="2">
    <source>
        <dbReference type="ARBA" id="ARBA00010790"/>
    </source>
</evidence>
<dbReference type="Gene3D" id="3.30.560.10">
    <property type="entry name" value="Glucose Oxidase, domain 3"/>
    <property type="match status" value="1"/>
</dbReference>
<dbReference type="PANTHER" id="PTHR11552">
    <property type="entry name" value="GLUCOSE-METHANOL-CHOLINE GMC OXIDOREDUCTASE"/>
    <property type="match status" value="1"/>
</dbReference>
<keyword evidence="9" id="KW-1185">Reference proteome</keyword>
<gene>
    <name evidence="8" type="ORF">FOMPIDRAFT_147750</name>
</gene>
<keyword evidence="4 6" id="KW-0274">FAD</keyword>
<dbReference type="InterPro" id="IPR000172">
    <property type="entry name" value="GMC_OxRdtase_N"/>
</dbReference>
<organism evidence="8 9">
    <name type="scientific">Fomitopsis schrenkii</name>
    <name type="common">Brown rot fungus</name>
    <dbReference type="NCBI Taxonomy" id="2126942"/>
    <lineage>
        <taxon>Eukaryota</taxon>
        <taxon>Fungi</taxon>
        <taxon>Dikarya</taxon>
        <taxon>Basidiomycota</taxon>
        <taxon>Agaricomycotina</taxon>
        <taxon>Agaricomycetes</taxon>
        <taxon>Polyporales</taxon>
        <taxon>Fomitopsis</taxon>
    </lineage>
</organism>
<keyword evidence="3" id="KW-0285">Flavoprotein</keyword>
<dbReference type="HOGENOM" id="CLU_002865_7_2_1"/>
<feature type="binding site" evidence="6">
    <location>
        <position position="258"/>
    </location>
    <ligand>
        <name>FAD</name>
        <dbReference type="ChEBI" id="CHEBI:57692"/>
    </ligand>
</feature>
<dbReference type="Pfam" id="PF05199">
    <property type="entry name" value="GMC_oxred_C"/>
    <property type="match status" value="1"/>
</dbReference>
<dbReference type="GO" id="GO:0016614">
    <property type="term" value="F:oxidoreductase activity, acting on CH-OH group of donors"/>
    <property type="evidence" value="ECO:0007669"/>
    <property type="project" value="InterPro"/>
</dbReference>
<evidence type="ECO:0000256" key="3">
    <source>
        <dbReference type="ARBA" id="ARBA00022630"/>
    </source>
</evidence>
<dbReference type="STRING" id="743788.S8FWL6"/>
<accession>S8FWL6</accession>